<keyword evidence="3" id="KW-0547">Nucleotide-binding</keyword>
<gene>
    <name evidence="6" type="ORF">ACBT_2130</name>
</gene>
<dbReference type="PIRSF" id="PIRSF000149">
    <property type="entry name" value="GAP_DH"/>
    <property type="match status" value="1"/>
</dbReference>
<evidence type="ECO:0000256" key="4">
    <source>
        <dbReference type="PIRSR" id="PIRSR000149-4"/>
    </source>
</evidence>
<dbReference type="RefSeq" id="WP_024774446.1">
    <property type="nucleotide sequence ID" value="NZ_CP054051.1"/>
</dbReference>
<dbReference type="SMART" id="SM00846">
    <property type="entry name" value="Gp_dh_N"/>
    <property type="match status" value="1"/>
</dbReference>
<feature type="binding site" evidence="3">
    <location>
        <position position="321"/>
    </location>
    <ligand>
        <name>NAD(+)</name>
        <dbReference type="ChEBI" id="CHEBI:57540"/>
    </ligand>
</feature>
<dbReference type="GO" id="GO:0016620">
    <property type="term" value="F:oxidoreductase activity, acting on the aldehyde or oxo group of donors, NAD or NADP as acceptor"/>
    <property type="evidence" value="ECO:0007669"/>
    <property type="project" value="InterPro"/>
</dbReference>
<name>A0A7L5JS71_9BACT</name>
<reference evidence="6 7" key="1">
    <citation type="submission" date="2020-05" db="EMBL/GenBank/DDBJ databases">
        <title>Complete genome sequencing of Campylobacter and Arcobacter type strains.</title>
        <authorList>
            <person name="Miller W.G."/>
            <person name="Yee E."/>
        </authorList>
    </citation>
    <scope>NUCLEOTIDE SEQUENCE [LARGE SCALE GENOMIC DNA]</scope>
    <source>
        <strain evidence="6 7">LMG 21996</strain>
    </source>
</reference>
<dbReference type="InterPro" id="IPR020829">
    <property type="entry name" value="GlycerAld_3-P_DH_cat"/>
</dbReference>
<feature type="site" description="Activates thiol group during catalysis" evidence="4">
    <location>
        <position position="176"/>
    </location>
</feature>
<dbReference type="SUPFAM" id="SSF55347">
    <property type="entry name" value="Glyceraldehyde-3-phosphate dehydrogenase-like, C-terminal domain"/>
    <property type="match status" value="1"/>
</dbReference>
<evidence type="ECO:0000256" key="3">
    <source>
        <dbReference type="PIRSR" id="PIRSR000149-3"/>
    </source>
</evidence>
<dbReference type="Pfam" id="PF00044">
    <property type="entry name" value="Gp_dh_N"/>
    <property type="match status" value="1"/>
</dbReference>
<dbReference type="Proteomes" id="UP000509513">
    <property type="component" value="Chromosome"/>
</dbReference>
<proteinExistence type="predicted"/>
<feature type="domain" description="Glyceraldehyde 3-phosphate dehydrogenase NAD(P) binding" evidence="5">
    <location>
        <begin position="3"/>
        <end position="149"/>
    </location>
</feature>
<evidence type="ECO:0000313" key="6">
    <source>
        <dbReference type="EMBL" id="QKJ28015.1"/>
    </source>
</evidence>
<evidence type="ECO:0000256" key="1">
    <source>
        <dbReference type="ARBA" id="ARBA00023002"/>
    </source>
</evidence>
<dbReference type="KEGG" id="acib:ACBT_2130"/>
<feature type="binding site" evidence="3">
    <location>
        <begin position="12"/>
        <end position="13"/>
    </location>
    <ligand>
        <name>NAD(+)</name>
        <dbReference type="ChEBI" id="CHEBI:57540"/>
    </ligand>
</feature>
<keyword evidence="3" id="KW-0520">NAD</keyword>
<dbReference type="Pfam" id="PF02800">
    <property type="entry name" value="Gp_dh_C"/>
    <property type="match status" value="1"/>
</dbReference>
<dbReference type="AlphaFoldDB" id="A0A7L5JS71"/>
<dbReference type="GO" id="GO:0051287">
    <property type="term" value="F:NAD binding"/>
    <property type="evidence" value="ECO:0007669"/>
    <property type="project" value="InterPro"/>
</dbReference>
<dbReference type="SUPFAM" id="SSF51735">
    <property type="entry name" value="NAD(P)-binding Rossmann-fold domains"/>
    <property type="match status" value="1"/>
</dbReference>
<evidence type="ECO:0000256" key="2">
    <source>
        <dbReference type="PIRSR" id="PIRSR000149-1"/>
    </source>
</evidence>
<dbReference type="InterPro" id="IPR020828">
    <property type="entry name" value="GlycerAld_3-P_DH_NAD(P)-bd"/>
</dbReference>
<dbReference type="InterPro" id="IPR020831">
    <property type="entry name" value="GlycerAld/Erythrose_P_DH"/>
</dbReference>
<evidence type="ECO:0000313" key="7">
    <source>
        <dbReference type="Proteomes" id="UP000509513"/>
    </source>
</evidence>
<dbReference type="InterPro" id="IPR036291">
    <property type="entry name" value="NAD(P)-bd_dom_sf"/>
</dbReference>
<keyword evidence="1" id="KW-0560">Oxidoreductase</keyword>
<dbReference type="PANTHER" id="PTHR43148">
    <property type="entry name" value="GLYCERALDEHYDE-3-PHOSPHATE DEHYDROGENASE 2"/>
    <property type="match status" value="1"/>
</dbReference>
<dbReference type="OrthoDB" id="5345118at2"/>
<accession>A0A7L5JS71</accession>
<dbReference type="EMBL" id="CP054051">
    <property type="protein sequence ID" value="QKJ28015.1"/>
    <property type="molecule type" value="Genomic_DNA"/>
</dbReference>
<dbReference type="Gene3D" id="3.30.360.10">
    <property type="entry name" value="Dihydrodipicolinate Reductase, domain 2"/>
    <property type="match status" value="1"/>
</dbReference>
<dbReference type="Gene3D" id="3.40.50.720">
    <property type="entry name" value="NAD(P)-binding Rossmann-like Domain"/>
    <property type="match status" value="1"/>
</dbReference>
<sequence length="337" mass="38007">MSTKVLLNGAGRIGKAVLKQLLDTDNVEVVTINEINPSIENIVYSINYDSTYGKLDDKFKVFENNFIKNQKSKIKITNIKDISELDLNGIDILIDSSGQKVNIEKLKSLNVKKIILTHPQKDADINIILGVNEDKLDLSKHKIISTSSCNATALLPALKLIDEKKNIVCGDIVTIHPLLNHQRVLDGSFVQSATRDVDLNFEFGRSSTQNIIPSKTTTIKACSYVLNKFNSDLISSNSLRVPTDTVGAINVTLFTKDISSKDEITKLFMNFENNQKFPIVLNNFEALVSSDFKKENYTTIIDHRFLEVKNNMIKLLLWYDNEWGYASKVIEIFKLCK</sequence>
<evidence type="ECO:0000259" key="5">
    <source>
        <dbReference type="SMART" id="SM00846"/>
    </source>
</evidence>
<feature type="active site" description="Nucleophile" evidence="2">
    <location>
        <position position="149"/>
    </location>
</feature>
<feature type="binding site" evidence="3">
    <location>
        <position position="117"/>
    </location>
    <ligand>
        <name>NAD(+)</name>
        <dbReference type="ChEBI" id="CHEBI:57540"/>
    </ligand>
</feature>
<organism evidence="6 7">
    <name type="scientific">Aliarcobacter cibarius</name>
    <dbReference type="NCBI Taxonomy" id="255507"/>
    <lineage>
        <taxon>Bacteria</taxon>
        <taxon>Pseudomonadati</taxon>
        <taxon>Campylobacterota</taxon>
        <taxon>Epsilonproteobacteria</taxon>
        <taxon>Campylobacterales</taxon>
        <taxon>Arcobacteraceae</taxon>
        <taxon>Aliarcobacter</taxon>
    </lineage>
</organism>
<protein>
    <submittedName>
        <fullName evidence="6">Glyceraldehyde-3-phosphate dehydrogenase</fullName>
    </submittedName>
</protein>